<dbReference type="Gene3D" id="2.60.120.10">
    <property type="entry name" value="Jelly Rolls"/>
    <property type="match status" value="1"/>
</dbReference>
<sequence length="119" mass="13516">MKIIEKPWGKEVLVACNDRYALKDIYMIKGTRSSLQSHQRKLETIFVLSGVLSLERQVPGEEATVDVFTAGQSYDIEPGTIHRVTVIEDARLIEASTPELDDVTRHADDYDREIVRATR</sequence>
<dbReference type="Pfam" id="PF01050">
    <property type="entry name" value="MannoseP_isomer"/>
    <property type="match status" value="1"/>
</dbReference>
<dbReference type="InterPro" id="IPR014710">
    <property type="entry name" value="RmlC-like_jellyroll"/>
</dbReference>
<proteinExistence type="predicted"/>
<keyword evidence="3" id="KW-1185">Reference proteome</keyword>
<dbReference type="SUPFAM" id="SSF51182">
    <property type="entry name" value="RmlC-like cupins"/>
    <property type="match status" value="1"/>
</dbReference>
<evidence type="ECO:0000313" key="2">
    <source>
        <dbReference type="EMBL" id="WOJ89510.1"/>
    </source>
</evidence>
<accession>A0ABZ0HRV5</accession>
<evidence type="ECO:0000313" key="3">
    <source>
        <dbReference type="Proteomes" id="UP001626536"/>
    </source>
</evidence>
<dbReference type="RefSeq" id="WP_407338955.1">
    <property type="nucleotide sequence ID" value="NZ_CP136862.1"/>
</dbReference>
<dbReference type="EMBL" id="CP136862">
    <property type="protein sequence ID" value="WOJ89510.1"/>
    <property type="molecule type" value="Genomic_DNA"/>
</dbReference>
<reference evidence="2 3" key="1">
    <citation type="submission" date="2023-10" db="EMBL/GenBank/DDBJ databases">
        <title>Novel methanotroph of the genus Methylocapsa from a subarctic wetland.</title>
        <authorList>
            <person name="Belova S.E."/>
            <person name="Oshkin I.Y."/>
            <person name="Miroshnikov K."/>
            <person name="Dedysh S.N."/>
        </authorList>
    </citation>
    <scope>NUCLEOTIDE SEQUENCE [LARGE SCALE GENOMIC DNA]</scope>
    <source>
        <strain evidence="2 3">RX1</strain>
    </source>
</reference>
<dbReference type="Proteomes" id="UP001626536">
    <property type="component" value="Chromosome"/>
</dbReference>
<evidence type="ECO:0000259" key="1">
    <source>
        <dbReference type="Pfam" id="PF01050"/>
    </source>
</evidence>
<name>A0ABZ0HRV5_9HYPH</name>
<feature type="domain" description="Mannose-6-phosphate isomerase type II C-terminal" evidence="1">
    <location>
        <begin position="5"/>
        <end position="85"/>
    </location>
</feature>
<dbReference type="InterPro" id="IPR011051">
    <property type="entry name" value="RmlC_Cupin_sf"/>
</dbReference>
<gene>
    <name evidence="2" type="ORF">RZS28_17215</name>
</gene>
<organism evidence="2 3">
    <name type="scientific">Methylocapsa polymorpha</name>
    <dbReference type="NCBI Taxonomy" id="3080828"/>
    <lineage>
        <taxon>Bacteria</taxon>
        <taxon>Pseudomonadati</taxon>
        <taxon>Pseudomonadota</taxon>
        <taxon>Alphaproteobacteria</taxon>
        <taxon>Hyphomicrobiales</taxon>
        <taxon>Beijerinckiaceae</taxon>
        <taxon>Methylocapsa</taxon>
    </lineage>
</organism>
<dbReference type="InterPro" id="IPR001538">
    <property type="entry name" value="Man6P_isomerase-2_C"/>
</dbReference>
<protein>
    <recommendedName>
        <fullName evidence="1">Mannose-6-phosphate isomerase type II C-terminal domain-containing protein</fullName>
    </recommendedName>
</protein>